<dbReference type="RefSeq" id="WP_345257025.1">
    <property type="nucleotide sequence ID" value="NZ_BAABGY010000011.1"/>
</dbReference>
<reference evidence="3" key="1">
    <citation type="journal article" date="2019" name="Int. J. Syst. Evol. Microbiol.">
        <title>The Global Catalogue of Microorganisms (GCM) 10K type strain sequencing project: providing services to taxonomists for standard genome sequencing and annotation.</title>
        <authorList>
            <consortium name="The Broad Institute Genomics Platform"/>
            <consortium name="The Broad Institute Genome Sequencing Center for Infectious Disease"/>
            <person name="Wu L."/>
            <person name="Ma J."/>
        </authorList>
    </citation>
    <scope>NUCLEOTIDE SEQUENCE [LARGE SCALE GENOMIC DNA]</scope>
    <source>
        <strain evidence="3">JCM 17919</strain>
    </source>
</reference>
<dbReference type="Proteomes" id="UP001501725">
    <property type="component" value="Unassembled WGS sequence"/>
</dbReference>
<name>A0ABP8HE57_9BACT</name>
<feature type="chain" id="PRO_5047084144" evidence="1">
    <location>
        <begin position="25"/>
        <end position="167"/>
    </location>
</feature>
<keyword evidence="3" id="KW-1185">Reference proteome</keyword>
<sequence>MNRTRFFTIALSLFALGAASEAGAQQLRLEDLMQLTDKRKDTAFVSTFLRSKGFDRRGVIDREHAVFMGDADKKAKRFTEMVIVNILSGEIRGFQYSTRHLDNYTQFRRDLAQSTFFTGVPTKAEPGEIAESFEAREYKIFVESIRNQTRYVIHIVPRAPTRKGAAQ</sequence>
<protein>
    <submittedName>
        <fullName evidence="2">Uncharacterized protein</fullName>
    </submittedName>
</protein>
<dbReference type="EMBL" id="BAABGY010000011">
    <property type="protein sequence ID" value="GAA4338141.1"/>
    <property type="molecule type" value="Genomic_DNA"/>
</dbReference>
<keyword evidence="1" id="KW-0732">Signal</keyword>
<evidence type="ECO:0000313" key="2">
    <source>
        <dbReference type="EMBL" id="GAA4338141.1"/>
    </source>
</evidence>
<feature type="signal peptide" evidence="1">
    <location>
        <begin position="1"/>
        <end position="24"/>
    </location>
</feature>
<gene>
    <name evidence="2" type="ORF">GCM10023184_34370</name>
</gene>
<comment type="caution">
    <text evidence="2">The sequence shown here is derived from an EMBL/GenBank/DDBJ whole genome shotgun (WGS) entry which is preliminary data.</text>
</comment>
<accession>A0ABP8HE57</accession>
<evidence type="ECO:0000256" key="1">
    <source>
        <dbReference type="SAM" id="SignalP"/>
    </source>
</evidence>
<evidence type="ECO:0000313" key="3">
    <source>
        <dbReference type="Proteomes" id="UP001501725"/>
    </source>
</evidence>
<proteinExistence type="predicted"/>
<organism evidence="2 3">
    <name type="scientific">Flaviaesturariibacter amylovorans</name>
    <dbReference type="NCBI Taxonomy" id="1084520"/>
    <lineage>
        <taxon>Bacteria</taxon>
        <taxon>Pseudomonadati</taxon>
        <taxon>Bacteroidota</taxon>
        <taxon>Chitinophagia</taxon>
        <taxon>Chitinophagales</taxon>
        <taxon>Chitinophagaceae</taxon>
        <taxon>Flaviaestuariibacter</taxon>
    </lineage>
</organism>